<dbReference type="Gene3D" id="3.40.630.30">
    <property type="match status" value="1"/>
</dbReference>
<dbReference type="PANTHER" id="PTHR41700:SF1">
    <property type="entry name" value="N-ACETYLTRANSFERASE DOMAIN-CONTAINING PROTEIN"/>
    <property type="match status" value="1"/>
</dbReference>
<dbReference type="AlphaFoldDB" id="A0A918IS10"/>
<feature type="domain" description="N-acetyltransferase" evidence="1">
    <location>
        <begin position="3"/>
        <end position="159"/>
    </location>
</feature>
<proteinExistence type="predicted"/>
<evidence type="ECO:0000313" key="2">
    <source>
        <dbReference type="EMBL" id="GGW29439.1"/>
    </source>
</evidence>
<gene>
    <name evidence="2" type="ORF">GCM10011452_17490</name>
</gene>
<dbReference type="PANTHER" id="PTHR41700">
    <property type="entry name" value="GCN5-RELATED N-ACETYLTRANSFERASE"/>
    <property type="match status" value="1"/>
</dbReference>
<dbReference type="SUPFAM" id="SSF55729">
    <property type="entry name" value="Acyl-CoA N-acyltransferases (Nat)"/>
    <property type="match status" value="1"/>
</dbReference>
<sequence length="238" mass="26152">MSIEIRDLRGMAECRAAEDLQRDVWGEGDVPDPADLMMVIQHEGGLLAGAFQGDRLLGYVFAFPTRDPQVQHSHRLAVRAEARGLKLGARLKWYQHDWCARNGVALVRWTYDPLRRTNATLNIAALGAGAHVYLPDYYGEMAGINAGTASDRLMAEWVIGSPRVQAARMGQPVLSPTELAQARRIAIPAGFERMLEEDPTAAGAARAEMRQALTTAFDQGLAIVGLDRETGDYLLLPR</sequence>
<dbReference type="InterPro" id="IPR016181">
    <property type="entry name" value="Acyl_CoA_acyltransferase"/>
</dbReference>
<dbReference type="InterPro" id="IPR038764">
    <property type="entry name" value="GNAT_N_AcTrfase_prd"/>
</dbReference>
<dbReference type="EMBL" id="BMYQ01000004">
    <property type="protein sequence ID" value="GGW29439.1"/>
    <property type="molecule type" value="Genomic_DNA"/>
</dbReference>
<dbReference type="GO" id="GO:0016747">
    <property type="term" value="F:acyltransferase activity, transferring groups other than amino-acyl groups"/>
    <property type="evidence" value="ECO:0007669"/>
    <property type="project" value="InterPro"/>
</dbReference>
<evidence type="ECO:0000259" key="1">
    <source>
        <dbReference type="PROSITE" id="PS51186"/>
    </source>
</evidence>
<dbReference type="PROSITE" id="PS51186">
    <property type="entry name" value="GNAT"/>
    <property type="match status" value="1"/>
</dbReference>
<evidence type="ECO:0000313" key="3">
    <source>
        <dbReference type="Proteomes" id="UP000628984"/>
    </source>
</evidence>
<protein>
    <submittedName>
        <fullName evidence="2">Chorismate synthase</fullName>
    </submittedName>
</protein>
<keyword evidence="3" id="KW-1185">Reference proteome</keyword>
<dbReference type="Proteomes" id="UP000628984">
    <property type="component" value="Unassembled WGS sequence"/>
</dbReference>
<dbReference type="Pfam" id="PF00583">
    <property type="entry name" value="Acetyltransf_1"/>
    <property type="match status" value="1"/>
</dbReference>
<dbReference type="RefSeq" id="WP_189633472.1">
    <property type="nucleotide sequence ID" value="NZ_BMYQ01000004.1"/>
</dbReference>
<organism evidence="2 3">
    <name type="scientific">Gemmobacter lanyuensis</name>
    <dbReference type="NCBI Taxonomy" id="1054497"/>
    <lineage>
        <taxon>Bacteria</taxon>
        <taxon>Pseudomonadati</taxon>
        <taxon>Pseudomonadota</taxon>
        <taxon>Alphaproteobacteria</taxon>
        <taxon>Rhodobacterales</taxon>
        <taxon>Paracoccaceae</taxon>
        <taxon>Gemmobacter</taxon>
    </lineage>
</organism>
<name>A0A918IS10_9RHOB</name>
<comment type="caution">
    <text evidence="2">The sequence shown here is derived from an EMBL/GenBank/DDBJ whole genome shotgun (WGS) entry which is preliminary data.</text>
</comment>
<reference evidence="2" key="1">
    <citation type="journal article" date="2014" name="Int. J. Syst. Evol. Microbiol.">
        <title>Complete genome sequence of Corynebacterium casei LMG S-19264T (=DSM 44701T), isolated from a smear-ripened cheese.</title>
        <authorList>
            <consortium name="US DOE Joint Genome Institute (JGI-PGF)"/>
            <person name="Walter F."/>
            <person name="Albersmeier A."/>
            <person name="Kalinowski J."/>
            <person name="Ruckert C."/>
        </authorList>
    </citation>
    <scope>NUCLEOTIDE SEQUENCE</scope>
    <source>
        <strain evidence="2">KCTC 23714</strain>
    </source>
</reference>
<accession>A0A918IS10</accession>
<dbReference type="InterPro" id="IPR000182">
    <property type="entry name" value="GNAT_dom"/>
</dbReference>
<reference evidence="2" key="2">
    <citation type="submission" date="2020-09" db="EMBL/GenBank/DDBJ databases">
        <authorList>
            <person name="Sun Q."/>
            <person name="Kim S."/>
        </authorList>
    </citation>
    <scope>NUCLEOTIDE SEQUENCE</scope>
    <source>
        <strain evidence="2">KCTC 23714</strain>
    </source>
</reference>